<evidence type="ECO:0000313" key="4">
    <source>
        <dbReference type="EMBL" id="HIW90097.1"/>
    </source>
</evidence>
<reference evidence="4" key="1">
    <citation type="journal article" date="2021" name="PeerJ">
        <title>Extensive microbial diversity within the chicken gut microbiome revealed by metagenomics and culture.</title>
        <authorList>
            <person name="Gilroy R."/>
            <person name="Ravi A."/>
            <person name="Getino M."/>
            <person name="Pursley I."/>
            <person name="Horton D.L."/>
            <person name="Alikhan N.F."/>
            <person name="Baker D."/>
            <person name="Gharbi K."/>
            <person name="Hall N."/>
            <person name="Watson M."/>
            <person name="Adriaenssens E.M."/>
            <person name="Foster-Nyarko E."/>
            <person name="Jarju S."/>
            <person name="Secka A."/>
            <person name="Antonio M."/>
            <person name="Oren A."/>
            <person name="Chaudhuri R.R."/>
            <person name="La Ragione R."/>
            <person name="Hildebrand F."/>
            <person name="Pallen M.J."/>
        </authorList>
    </citation>
    <scope>NUCLEOTIDE SEQUENCE</scope>
    <source>
        <strain evidence="4">CHK32-1732</strain>
    </source>
</reference>
<dbReference type="Gene3D" id="1.10.10.1320">
    <property type="entry name" value="Anti-sigma factor, zinc-finger domain"/>
    <property type="match status" value="1"/>
</dbReference>
<gene>
    <name evidence="4" type="ORF">H9870_00275</name>
</gene>
<evidence type="ECO:0000256" key="1">
    <source>
        <dbReference type="ARBA" id="ARBA00023015"/>
    </source>
</evidence>
<name>A0A9D1RNU3_9CORY</name>
<protein>
    <submittedName>
        <fullName evidence="4">Anti-sigma factor</fullName>
    </submittedName>
</protein>
<keyword evidence="2" id="KW-0804">Transcription</keyword>
<dbReference type="Proteomes" id="UP000824190">
    <property type="component" value="Unassembled WGS sequence"/>
</dbReference>
<dbReference type="EMBL" id="DXGC01000004">
    <property type="protein sequence ID" value="HIW90097.1"/>
    <property type="molecule type" value="Genomic_DNA"/>
</dbReference>
<feature type="compositionally biased region" description="Low complexity" evidence="3">
    <location>
        <begin position="125"/>
        <end position="140"/>
    </location>
</feature>
<evidence type="ECO:0000256" key="3">
    <source>
        <dbReference type="SAM" id="MobiDB-lite"/>
    </source>
</evidence>
<keyword evidence="1" id="KW-0805">Transcription regulation</keyword>
<dbReference type="InterPro" id="IPR041916">
    <property type="entry name" value="Anti_sigma_zinc_sf"/>
</dbReference>
<reference evidence="4" key="2">
    <citation type="submission" date="2021-04" db="EMBL/GenBank/DDBJ databases">
        <authorList>
            <person name="Gilroy R."/>
        </authorList>
    </citation>
    <scope>NUCLEOTIDE SEQUENCE</scope>
    <source>
        <strain evidence="4">CHK32-1732</strain>
    </source>
</reference>
<feature type="region of interest" description="Disordered" evidence="3">
    <location>
        <begin position="88"/>
        <end position="152"/>
    </location>
</feature>
<evidence type="ECO:0000313" key="5">
    <source>
        <dbReference type="Proteomes" id="UP000824190"/>
    </source>
</evidence>
<evidence type="ECO:0000256" key="2">
    <source>
        <dbReference type="ARBA" id="ARBA00023163"/>
    </source>
</evidence>
<accession>A0A9D1RNU3</accession>
<sequence>MTDTGAFSAVGHLTPEVVAALVDGELSRGAEQRAKVHLVHCQECRGEVRAQRQAAERLRDSDPLGDVHISGSLLARLTQIPAVCEESGQVAAEDAGNGSGPATSGDIFSDEVGPDGCRRPNTLSGRMAAAMRRAQRRGGATQPNSPRYRRGR</sequence>
<comment type="caution">
    <text evidence="4">The sequence shown here is derived from an EMBL/GenBank/DDBJ whole genome shotgun (WGS) entry which is preliminary data.</text>
</comment>
<organism evidence="4 5">
    <name type="scientific">Candidatus Corynebacterium avicola</name>
    <dbReference type="NCBI Taxonomy" id="2838527"/>
    <lineage>
        <taxon>Bacteria</taxon>
        <taxon>Bacillati</taxon>
        <taxon>Actinomycetota</taxon>
        <taxon>Actinomycetes</taxon>
        <taxon>Mycobacteriales</taxon>
        <taxon>Corynebacteriaceae</taxon>
        <taxon>Corynebacterium</taxon>
    </lineage>
</organism>
<dbReference type="AlphaFoldDB" id="A0A9D1RNU3"/>
<proteinExistence type="predicted"/>